<organism evidence="2 3">
    <name type="scientific">Mycena indigotica</name>
    <dbReference type="NCBI Taxonomy" id="2126181"/>
    <lineage>
        <taxon>Eukaryota</taxon>
        <taxon>Fungi</taxon>
        <taxon>Dikarya</taxon>
        <taxon>Basidiomycota</taxon>
        <taxon>Agaricomycotina</taxon>
        <taxon>Agaricomycetes</taxon>
        <taxon>Agaricomycetidae</taxon>
        <taxon>Agaricales</taxon>
        <taxon>Marasmiineae</taxon>
        <taxon>Mycenaceae</taxon>
        <taxon>Mycena</taxon>
    </lineage>
</organism>
<proteinExistence type="predicted"/>
<dbReference type="EMBL" id="JACAZF010000009">
    <property type="protein sequence ID" value="KAF7295709.1"/>
    <property type="molecule type" value="Genomic_DNA"/>
</dbReference>
<evidence type="ECO:0000259" key="1">
    <source>
        <dbReference type="Pfam" id="PF00646"/>
    </source>
</evidence>
<evidence type="ECO:0000313" key="3">
    <source>
        <dbReference type="Proteomes" id="UP000636479"/>
    </source>
</evidence>
<accession>A0A8H6VVP5</accession>
<dbReference type="Proteomes" id="UP000636479">
    <property type="component" value="Unassembled WGS sequence"/>
</dbReference>
<evidence type="ECO:0000313" key="2">
    <source>
        <dbReference type="EMBL" id="KAF7295709.1"/>
    </source>
</evidence>
<dbReference type="InterPro" id="IPR036047">
    <property type="entry name" value="F-box-like_dom_sf"/>
</dbReference>
<keyword evidence="3" id="KW-1185">Reference proteome</keyword>
<dbReference type="CDD" id="cd09917">
    <property type="entry name" value="F-box_SF"/>
    <property type="match status" value="1"/>
</dbReference>
<comment type="caution">
    <text evidence="2">The sequence shown here is derived from an EMBL/GenBank/DDBJ whole genome shotgun (WGS) entry which is preliminary data.</text>
</comment>
<dbReference type="GeneID" id="59350194"/>
<protein>
    <submittedName>
        <fullName evidence="2">F-box domain-containing protein</fullName>
    </submittedName>
</protein>
<dbReference type="InterPro" id="IPR001810">
    <property type="entry name" value="F-box_dom"/>
</dbReference>
<dbReference type="SUPFAM" id="SSF81383">
    <property type="entry name" value="F-box domain"/>
    <property type="match status" value="1"/>
</dbReference>
<reference evidence="2" key="1">
    <citation type="submission" date="2020-05" db="EMBL/GenBank/DDBJ databases">
        <title>Mycena genomes resolve the evolution of fungal bioluminescence.</title>
        <authorList>
            <person name="Tsai I.J."/>
        </authorList>
    </citation>
    <scope>NUCLEOTIDE SEQUENCE</scope>
    <source>
        <strain evidence="2">171206Taipei</strain>
    </source>
</reference>
<sequence length="178" mass="20725">MGSPGQETLPPELLTMVLSQTHPRDIIAFQLVFRFWFEVVRHSAELQCAIELWRDGLLRGYNGLLSSTECLSRAFARRNAWRNLKWRSQTPVEIQSESLYGCGGYVLVDGLLSVRDPHDHRFYMLPLGPTTDEQYTKETMTIEIPISSGQPHSSDRDQFTHSLWRRYRILSCYGMDRW</sequence>
<dbReference type="RefSeq" id="XP_037217072.1">
    <property type="nucleotide sequence ID" value="XM_037367678.1"/>
</dbReference>
<dbReference type="Pfam" id="PF00646">
    <property type="entry name" value="F-box"/>
    <property type="match status" value="1"/>
</dbReference>
<dbReference type="OrthoDB" id="2745718at2759"/>
<name>A0A8H6VVP5_9AGAR</name>
<feature type="domain" description="F-box" evidence="1">
    <location>
        <begin position="9"/>
        <end position="42"/>
    </location>
</feature>
<gene>
    <name evidence="2" type="ORF">MIND_01111300</name>
</gene>
<dbReference type="AlphaFoldDB" id="A0A8H6VVP5"/>